<keyword evidence="3" id="KW-0029">Amino-acid transport</keyword>
<feature type="transmembrane region" description="Helical" evidence="6">
    <location>
        <begin position="287"/>
        <end position="305"/>
    </location>
</feature>
<dbReference type="GO" id="GO:0015179">
    <property type="term" value="F:L-amino acid transmembrane transporter activity"/>
    <property type="evidence" value="ECO:0007669"/>
    <property type="project" value="TreeGrafter"/>
</dbReference>
<dbReference type="PANTHER" id="PTHR22950:SF698">
    <property type="entry name" value="AMINO ACID TRANSPORTER TRANSMEMBRANE DOMAIN-CONTAINING PROTEIN"/>
    <property type="match status" value="1"/>
</dbReference>
<feature type="transmembrane region" description="Helical" evidence="6">
    <location>
        <begin position="42"/>
        <end position="62"/>
    </location>
</feature>
<dbReference type="GO" id="GO:0005774">
    <property type="term" value="C:vacuolar membrane"/>
    <property type="evidence" value="ECO:0007669"/>
    <property type="project" value="TreeGrafter"/>
</dbReference>
<reference evidence="8" key="1">
    <citation type="submission" date="2015-07" db="EMBL/GenBank/DDBJ databases">
        <title>Transcriptome Assembly of Anthurium amnicola.</title>
        <authorList>
            <person name="Suzuki J."/>
        </authorList>
    </citation>
    <scope>NUCLEOTIDE SEQUENCE</scope>
</reference>
<dbReference type="Pfam" id="PF01490">
    <property type="entry name" value="Aa_trans"/>
    <property type="match status" value="1"/>
</dbReference>
<feature type="transmembrane region" description="Helical" evidence="6">
    <location>
        <begin position="12"/>
        <end position="36"/>
    </location>
</feature>
<keyword evidence="4 6" id="KW-1133">Transmembrane helix</keyword>
<evidence type="ECO:0000313" key="8">
    <source>
        <dbReference type="EMBL" id="JAT41042.1"/>
    </source>
</evidence>
<dbReference type="EMBL" id="GDJX01026894">
    <property type="protein sequence ID" value="JAT41042.1"/>
    <property type="molecule type" value="Transcribed_RNA"/>
</dbReference>
<feature type="transmembrane region" description="Helical" evidence="6">
    <location>
        <begin position="201"/>
        <end position="218"/>
    </location>
</feature>
<dbReference type="InterPro" id="IPR013057">
    <property type="entry name" value="AA_transpt_TM"/>
</dbReference>
<proteinExistence type="predicted"/>
<feature type="domain" description="Amino acid transporter transmembrane" evidence="7">
    <location>
        <begin position="11"/>
        <end position="392"/>
    </location>
</feature>
<evidence type="ECO:0000256" key="5">
    <source>
        <dbReference type="ARBA" id="ARBA00023136"/>
    </source>
</evidence>
<feature type="transmembrane region" description="Helical" evidence="6">
    <location>
        <begin position="230"/>
        <end position="253"/>
    </location>
</feature>
<evidence type="ECO:0000256" key="2">
    <source>
        <dbReference type="ARBA" id="ARBA00022692"/>
    </source>
</evidence>
<sequence length="405" mass="44252">MQGSDLPPRKGATFLKTCFNGLNALSGIGILSVPFALSEGGWLSFLLLFLVATVCYYTALLLRRCMDSNILVKTYPDVGELAFGRKGRIMIATFMYLELYLAAIEFLIMEGDNLEKLFPNTEFKMLGVAVGGKQAFVILTAVIILPTTWLRSLGVLAYVSFGGVVASLILLGCVMWVATIGGVGFHERGTLFKWTGVPTTVSLYVFCYSGHSVFPTIYTSMKDRGMFSRVLLSCFLLCTFSYASMAIFGYLMYGSGIKSQITLNLPTQIISSKLAIYTTLVNPLTKYALLVTPIASAIEECFVASKFRSISILIRTLLVVSTVVAALTIPFFAYLMALTGAFLSTSASILLPCMCYLKIFKDERRWSVESTTIVAIIVMGFTIAVVGTYSSIKQIVSNLTCTKVC</sequence>
<feature type="transmembrane region" description="Helical" evidence="6">
    <location>
        <begin position="128"/>
        <end position="148"/>
    </location>
</feature>
<comment type="subcellular location">
    <subcellularLocation>
        <location evidence="1">Membrane</location>
        <topology evidence="1">Multi-pass membrane protein</topology>
    </subcellularLocation>
</comment>
<accession>A0A1D1XF63</accession>
<evidence type="ECO:0000259" key="7">
    <source>
        <dbReference type="Pfam" id="PF01490"/>
    </source>
</evidence>
<keyword evidence="2 6" id="KW-0812">Transmembrane</keyword>
<keyword evidence="5 6" id="KW-0472">Membrane</keyword>
<gene>
    <name evidence="8" type="primary">AVT1_14</name>
    <name evidence="8" type="ORF">g.8644</name>
</gene>
<feature type="transmembrane region" description="Helical" evidence="6">
    <location>
        <begin position="341"/>
        <end position="360"/>
    </location>
</feature>
<feature type="transmembrane region" description="Helical" evidence="6">
    <location>
        <begin position="155"/>
        <end position="181"/>
    </location>
</feature>
<feature type="transmembrane region" description="Helical" evidence="6">
    <location>
        <begin position="372"/>
        <end position="392"/>
    </location>
</feature>
<dbReference type="PANTHER" id="PTHR22950">
    <property type="entry name" value="AMINO ACID TRANSPORTER"/>
    <property type="match status" value="1"/>
</dbReference>
<evidence type="ECO:0000256" key="3">
    <source>
        <dbReference type="ARBA" id="ARBA00022970"/>
    </source>
</evidence>
<evidence type="ECO:0000256" key="1">
    <source>
        <dbReference type="ARBA" id="ARBA00004141"/>
    </source>
</evidence>
<keyword evidence="3" id="KW-0813">Transport</keyword>
<evidence type="ECO:0000256" key="4">
    <source>
        <dbReference type="ARBA" id="ARBA00022989"/>
    </source>
</evidence>
<feature type="transmembrane region" description="Helical" evidence="6">
    <location>
        <begin position="89"/>
        <end position="108"/>
    </location>
</feature>
<protein>
    <submittedName>
        <fullName evidence="8">Vacuolar amino acid transporter 1</fullName>
    </submittedName>
</protein>
<organism evidence="8">
    <name type="scientific">Anthurium amnicola</name>
    <dbReference type="NCBI Taxonomy" id="1678845"/>
    <lineage>
        <taxon>Eukaryota</taxon>
        <taxon>Viridiplantae</taxon>
        <taxon>Streptophyta</taxon>
        <taxon>Embryophyta</taxon>
        <taxon>Tracheophyta</taxon>
        <taxon>Spermatophyta</taxon>
        <taxon>Magnoliopsida</taxon>
        <taxon>Liliopsida</taxon>
        <taxon>Araceae</taxon>
        <taxon>Pothoideae</taxon>
        <taxon>Potheae</taxon>
        <taxon>Anthurium</taxon>
    </lineage>
</organism>
<evidence type="ECO:0000256" key="6">
    <source>
        <dbReference type="SAM" id="Phobius"/>
    </source>
</evidence>
<feature type="transmembrane region" description="Helical" evidence="6">
    <location>
        <begin position="312"/>
        <end position="335"/>
    </location>
</feature>
<dbReference type="AlphaFoldDB" id="A0A1D1XF63"/>
<name>A0A1D1XF63_9ARAE</name>